<evidence type="ECO:0000313" key="3">
    <source>
        <dbReference type="Proteomes" id="UP000187209"/>
    </source>
</evidence>
<organism evidence="2 3">
    <name type="scientific">Stentor coeruleus</name>
    <dbReference type="NCBI Taxonomy" id="5963"/>
    <lineage>
        <taxon>Eukaryota</taxon>
        <taxon>Sar</taxon>
        <taxon>Alveolata</taxon>
        <taxon>Ciliophora</taxon>
        <taxon>Postciliodesmatophora</taxon>
        <taxon>Heterotrichea</taxon>
        <taxon>Heterotrichida</taxon>
        <taxon>Stentoridae</taxon>
        <taxon>Stentor</taxon>
    </lineage>
</organism>
<comment type="caution">
    <text evidence="2">The sequence shown here is derived from an EMBL/GenBank/DDBJ whole genome shotgun (WGS) entry which is preliminary data.</text>
</comment>
<evidence type="ECO:0000313" key="2">
    <source>
        <dbReference type="EMBL" id="OMJ65649.1"/>
    </source>
</evidence>
<evidence type="ECO:0000256" key="1">
    <source>
        <dbReference type="SAM" id="Phobius"/>
    </source>
</evidence>
<name>A0A1R2AMB5_9CILI</name>
<reference evidence="2 3" key="1">
    <citation type="submission" date="2016-11" db="EMBL/GenBank/DDBJ databases">
        <title>The macronuclear genome of Stentor coeruleus: a giant cell with tiny introns.</title>
        <authorList>
            <person name="Slabodnick M."/>
            <person name="Ruby J.G."/>
            <person name="Reiff S.B."/>
            <person name="Swart E.C."/>
            <person name="Gosai S."/>
            <person name="Prabakaran S."/>
            <person name="Witkowska E."/>
            <person name="Larue G.E."/>
            <person name="Fisher S."/>
            <person name="Freeman R.M."/>
            <person name="Gunawardena J."/>
            <person name="Chu W."/>
            <person name="Stover N.A."/>
            <person name="Gregory B.D."/>
            <person name="Nowacki M."/>
            <person name="Derisi J."/>
            <person name="Roy S.W."/>
            <person name="Marshall W.F."/>
            <person name="Sood P."/>
        </authorList>
    </citation>
    <scope>NUCLEOTIDE SEQUENCE [LARGE SCALE GENOMIC DNA]</scope>
    <source>
        <strain evidence="2">WM001</strain>
    </source>
</reference>
<gene>
    <name evidence="2" type="ORF">SteCoe_37846</name>
</gene>
<keyword evidence="1" id="KW-1133">Transmembrane helix</keyword>
<sequence length="1252" mass="145725">MWDLNYAKNLSTCKVEGTYIIPFVATFDDYTNNSVLFVYNFSDPLNPNMIYTLDNNHIIDPDFKFHPIQVAILAISPENITIVVLNLNYGILYYELKHGILNETWPRVYIEQHKEFNSMVLVSNNYFHYKIGAPLIIIIGTIKGLIVIDFYAHSIMFIIPGISSIESSVSVLNAVFIENICFAYLESNELMIILDRGIEKDYISIIKLEDKIQGYNPNAKWTMTYYNETYIYIRSDPDGIKMYNITISPPIFTINKNHTNEVHYIKAENNINESCINNLTIININNSYDIVLCQEKNCDINGQAFIKVIFEGLQVNYKFNPYDYFSGWNMEFKPSFDDHFDIYNLSVSEYIKLYHYNTFELKNSFIQVLPTNQYVVMQSNEGISFFKDDFETLIRNVTIEDIISLEVYNNLVYVLYSQPIHYISVNSLKETYNLYLPSQCNMISFCGDFLICGGLNFVSFYNCSNFNCSFITTMFNNTNITSIASTKSILKNYCNIYILIDYTNLYVVSLLDEIDKNPMPYILSYYSISPALQIYATSLRIYTFYNEIMTIYSSTMVNETSFSLTSNITRVFLLENFVYISTSNELLIIDGLEIYYNMLYLKYQMPNNCTFSSAWFSENLTFIGLICKNGTEYYLKTYQSPCPQPGSYKACQIQFYLKFYIEHPEYIENATNYYNVTFNAQNGGNITSLYVNFEFLIFGQVTHYKEPSNENESITTFYDDGLDLTNILSGFSGNNLAYNLDIDGQEIIPEQSANDPLQILPNVFMISEYTSTINIFSITSIPNTPYAIIYNELAQIIILNTLIHDVGTNQMSTVKTINTKGFDQNLICPGLQYVSTKNEDILLVAACVWELNFLYYWRSMPKLYEEARNYTIAIFQINLKTFNLTWYEAFQIPFKPLKFKPITDYNTKFTVLLLDYHIDYGGDSTFKNNRLYRIEFTWNNNNIIENTDNELIDMYTLKMSTFYVYSMDGYYYNNSFYIVLAEKLNGLLILDYNGSQTKIISSNPSRNDPIYTVGVSYKLIYTVAKSGILTAYKIANHSIPIFSYNRYPFAQTSTISTISSFVTINDYYWPQFLIYLVIYDNEEFYLRLVNLEGTALSFLITDIPFSINATTFEGFYEMSVTFINQTSFAFIYSSNNIKYYYINDYKLIVPKMTKSEYNMMKNKWNKTNFYFKVIGGNENFLMTTKNYELTIMEHNKKSTDASSFPVWLFPVMSIGVLLILAMSVKLVYKFIFSRRRIGVTLIELERINLENH</sequence>
<dbReference type="Proteomes" id="UP000187209">
    <property type="component" value="Unassembled WGS sequence"/>
</dbReference>
<keyword evidence="1" id="KW-0812">Transmembrane</keyword>
<dbReference type="EMBL" id="MPUH01002013">
    <property type="protein sequence ID" value="OMJ65649.1"/>
    <property type="molecule type" value="Genomic_DNA"/>
</dbReference>
<protein>
    <submittedName>
        <fullName evidence="2">Uncharacterized protein</fullName>
    </submittedName>
</protein>
<accession>A0A1R2AMB5</accession>
<feature type="transmembrane region" description="Helical" evidence="1">
    <location>
        <begin position="1207"/>
        <end position="1228"/>
    </location>
</feature>
<proteinExistence type="predicted"/>
<dbReference type="OrthoDB" id="327799at2759"/>
<keyword evidence="3" id="KW-1185">Reference proteome</keyword>
<keyword evidence="1" id="KW-0472">Membrane</keyword>
<dbReference type="AlphaFoldDB" id="A0A1R2AMB5"/>